<proteinExistence type="predicted"/>
<evidence type="ECO:0000313" key="1">
    <source>
        <dbReference type="EMBL" id="KFM19709.1"/>
    </source>
</evidence>
<organism evidence="1 2">
    <name type="scientific">Marine Group I thaumarchaeote SCGC AAA799-P11</name>
    <dbReference type="NCBI Taxonomy" id="1502295"/>
    <lineage>
        <taxon>Archaea</taxon>
        <taxon>Nitrososphaerota</taxon>
        <taxon>Marine Group I</taxon>
    </lineage>
</organism>
<dbReference type="EMBL" id="JOSZ01000005">
    <property type="protein sequence ID" value="KFM19709.1"/>
    <property type="molecule type" value="Genomic_DNA"/>
</dbReference>
<keyword evidence="2" id="KW-1185">Reference proteome</keyword>
<dbReference type="AlphaFoldDB" id="A0A087S1V5"/>
<name>A0A087S1V5_9ARCH</name>
<dbReference type="Proteomes" id="UP000029387">
    <property type="component" value="Unassembled WGS sequence"/>
</dbReference>
<accession>A0A087S1V5</accession>
<evidence type="ECO:0000313" key="2">
    <source>
        <dbReference type="Proteomes" id="UP000029387"/>
    </source>
</evidence>
<sequence length="73" mass="8579">MANVCKGICIRYKAIGYKGRHRYEDGQKRCPVCEEFLRHSGVRCPCCNVKLRSTPRGNRARKEIHEKRNCVWI</sequence>
<reference evidence="1 2" key="1">
    <citation type="submission" date="2014-06" db="EMBL/GenBank/DDBJ databases">
        <authorList>
            <person name="Ngugi D.K."/>
            <person name="Blom J."/>
            <person name="Alam I."/>
            <person name="Rashid M."/>
            <person name="Baalawi W."/>
            <person name="Zhang G."/>
            <person name="Hikmawan T."/>
            <person name="Guan Y."/>
            <person name="Antunes A."/>
            <person name="Siam R."/>
            <person name="El-Dorry H."/>
            <person name="Bajic V."/>
            <person name="Stingl U."/>
        </authorList>
    </citation>
    <scope>NUCLEOTIDE SEQUENCE [LARGE SCALE GENOMIC DNA]</scope>
    <source>
        <strain evidence="1">SCGC AAA799-P11</strain>
    </source>
</reference>
<gene>
    <name evidence="1" type="ORF">AAA799P11_00449</name>
</gene>
<protein>
    <submittedName>
        <fullName evidence="1">Uncharacterized protein</fullName>
    </submittedName>
</protein>
<comment type="caution">
    <text evidence="1">The sequence shown here is derived from an EMBL/GenBank/DDBJ whole genome shotgun (WGS) entry which is preliminary data.</text>
</comment>